<feature type="region of interest" description="Disordered" evidence="1">
    <location>
        <begin position="86"/>
        <end position="179"/>
    </location>
</feature>
<reference evidence="2 3" key="1">
    <citation type="submission" date="2023-02" db="EMBL/GenBank/DDBJ databases">
        <title>LHISI_Scaffold_Assembly.</title>
        <authorList>
            <person name="Stuart O.P."/>
            <person name="Cleave R."/>
            <person name="Magrath M.J.L."/>
            <person name="Mikheyev A.S."/>
        </authorList>
    </citation>
    <scope>NUCLEOTIDE SEQUENCE [LARGE SCALE GENOMIC DNA]</scope>
    <source>
        <strain evidence="2">Daus_M_001</strain>
        <tissue evidence="2">Leg muscle</tissue>
    </source>
</reference>
<protein>
    <recommendedName>
        <fullName evidence="4">H15 domain-containing protein</fullName>
    </recommendedName>
</protein>
<name>A0ABQ9IJP3_9NEOP</name>
<feature type="compositionally biased region" description="Basic residues" evidence="1">
    <location>
        <begin position="88"/>
        <end position="129"/>
    </location>
</feature>
<proteinExistence type="predicted"/>
<gene>
    <name evidence="2" type="ORF">PR048_002261</name>
</gene>
<evidence type="ECO:0000313" key="3">
    <source>
        <dbReference type="Proteomes" id="UP001159363"/>
    </source>
</evidence>
<evidence type="ECO:0000256" key="1">
    <source>
        <dbReference type="SAM" id="MobiDB-lite"/>
    </source>
</evidence>
<organism evidence="2 3">
    <name type="scientific">Dryococelus australis</name>
    <dbReference type="NCBI Taxonomy" id="614101"/>
    <lineage>
        <taxon>Eukaryota</taxon>
        <taxon>Metazoa</taxon>
        <taxon>Ecdysozoa</taxon>
        <taxon>Arthropoda</taxon>
        <taxon>Hexapoda</taxon>
        <taxon>Insecta</taxon>
        <taxon>Pterygota</taxon>
        <taxon>Neoptera</taxon>
        <taxon>Polyneoptera</taxon>
        <taxon>Phasmatodea</taxon>
        <taxon>Verophasmatodea</taxon>
        <taxon>Anareolatae</taxon>
        <taxon>Phasmatidae</taxon>
        <taxon>Eurycanthinae</taxon>
        <taxon>Dryococelus</taxon>
    </lineage>
</organism>
<evidence type="ECO:0000313" key="2">
    <source>
        <dbReference type="EMBL" id="KAJ8896915.1"/>
    </source>
</evidence>
<feature type="compositionally biased region" description="Basic residues" evidence="1">
    <location>
        <begin position="138"/>
        <end position="163"/>
    </location>
</feature>
<comment type="caution">
    <text evidence="2">The sequence shown here is derived from an EMBL/GenBank/DDBJ whole genome shotgun (WGS) entry which is preliminary data.</text>
</comment>
<keyword evidence="3" id="KW-1185">Reference proteome</keyword>
<sequence length="179" mass="20837">MENRYFSTDQQKMAAVKPKDVMNSIALLKQPKGSTAPEITKFLRQSNFFMRATPNTKLAIHGALSSLCEQGVLTCKNRRYQVNELARKVARRRRSRRRASTSRRKRSRRRSRGTASTSRRRRSRRRRSRGTASTSMRGRSRRRSRGTASPSRRRHSRRGRRRSAVPPVTRALTSRKIKK</sequence>
<dbReference type="Proteomes" id="UP001159363">
    <property type="component" value="Chromosome 1"/>
</dbReference>
<evidence type="ECO:0008006" key="4">
    <source>
        <dbReference type="Google" id="ProtNLM"/>
    </source>
</evidence>
<accession>A0ABQ9IJP3</accession>
<dbReference type="EMBL" id="JARBHB010000001">
    <property type="protein sequence ID" value="KAJ8896915.1"/>
    <property type="molecule type" value="Genomic_DNA"/>
</dbReference>